<dbReference type="GO" id="GO:0003677">
    <property type="term" value="F:DNA binding"/>
    <property type="evidence" value="ECO:0007669"/>
    <property type="project" value="InterPro"/>
</dbReference>
<feature type="transmembrane region" description="Helical" evidence="1">
    <location>
        <begin position="713"/>
        <end position="735"/>
    </location>
</feature>
<dbReference type="InterPro" id="IPR027417">
    <property type="entry name" value="P-loop_NTPase"/>
</dbReference>
<dbReference type="InterPro" id="IPR006935">
    <property type="entry name" value="Helicase/UvrB_N"/>
</dbReference>
<dbReference type="PATRIC" id="fig|999415.3.peg.1060"/>
<proteinExistence type="predicted"/>
<dbReference type="CDD" id="cd18785">
    <property type="entry name" value="SF2_C"/>
    <property type="match status" value="1"/>
</dbReference>
<dbReference type="Pfam" id="PF04851">
    <property type="entry name" value="ResIII"/>
    <property type="match status" value="1"/>
</dbReference>
<dbReference type="GO" id="GO:0005829">
    <property type="term" value="C:cytosol"/>
    <property type="evidence" value="ECO:0007669"/>
    <property type="project" value="TreeGrafter"/>
</dbReference>
<feature type="transmembrane region" description="Helical" evidence="1">
    <location>
        <begin position="522"/>
        <end position="541"/>
    </location>
</feature>
<dbReference type="EMBL" id="AGEJ01000018">
    <property type="protein sequence ID" value="EMD16495.1"/>
    <property type="molecule type" value="Genomic_DNA"/>
</dbReference>
<keyword evidence="1" id="KW-0472">Membrane</keyword>
<evidence type="ECO:0000256" key="1">
    <source>
        <dbReference type="SAM" id="Phobius"/>
    </source>
</evidence>
<keyword evidence="1" id="KW-0812">Transmembrane</keyword>
<dbReference type="RefSeq" id="WP_004802801.1">
    <property type="nucleotide sequence ID" value="NZ_KB446648.1"/>
</dbReference>
<dbReference type="InterPro" id="IPR014001">
    <property type="entry name" value="Helicase_ATP-bd"/>
</dbReference>
<dbReference type="PROSITE" id="PS51192">
    <property type="entry name" value="HELICASE_ATP_BIND_1"/>
    <property type="match status" value="1"/>
</dbReference>
<evidence type="ECO:0000313" key="3">
    <source>
        <dbReference type="EMBL" id="EMD16495.1"/>
    </source>
</evidence>
<dbReference type="PANTHER" id="PTHR47396:SF1">
    <property type="entry name" value="ATP-DEPENDENT HELICASE IRC3-RELATED"/>
    <property type="match status" value="1"/>
</dbReference>
<comment type="caution">
    <text evidence="3">The sequence shown here is derived from an EMBL/GenBank/DDBJ whole genome shotgun (WGS) entry which is preliminary data.</text>
</comment>
<dbReference type="PANTHER" id="PTHR47396">
    <property type="entry name" value="TYPE I RESTRICTION ENZYME ECOKI R PROTEIN"/>
    <property type="match status" value="1"/>
</dbReference>
<dbReference type="Gene3D" id="3.40.50.300">
    <property type="entry name" value="P-loop containing nucleotide triphosphate hydrolases"/>
    <property type="match status" value="2"/>
</dbReference>
<keyword evidence="1" id="KW-1133">Transmembrane helix</keyword>
<dbReference type="GO" id="GO:0005524">
    <property type="term" value="F:ATP binding"/>
    <property type="evidence" value="ECO:0007669"/>
    <property type="project" value="InterPro"/>
</dbReference>
<organism evidence="3 4">
    <name type="scientific">Eggerthia catenaformis OT 569 = DSM 20559</name>
    <dbReference type="NCBI Taxonomy" id="999415"/>
    <lineage>
        <taxon>Bacteria</taxon>
        <taxon>Bacillati</taxon>
        <taxon>Bacillota</taxon>
        <taxon>Erysipelotrichia</taxon>
        <taxon>Erysipelotrichales</taxon>
        <taxon>Coprobacillaceae</taxon>
        <taxon>Eggerthia</taxon>
    </lineage>
</organism>
<reference evidence="3 4" key="1">
    <citation type="submission" date="2013-02" db="EMBL/GenBank/DDBJ databases">
        <title>The Genome Sequence of Lactobacillus catenaformis F0143.</title>
        <authorList>
            <consortium name="The Broad Institute Genome Sequencing Platform"/>
            <person name="Earl A."/>
            <person name="Ward D."/>
            <person name="Feldgarden M."/>
            <person name="Gevers D."/>
            <person name="Izard J."/>
            <person name="Blanton J.M."/>
            <person name="Mathney J."/>
            <person name="Dewhirst F.E."/>
            <person name="Young S.K."/>
            <person name="Zeng Q."/>
            <person name="Gargeya S."/>
            <person name="Fitzgerald M."/>
            <person name="Haas B."/>
            <person name="Abouelleil A."/>
            <person name="Alvarado L."/>
            <person name="Arachchi H.M."/>
            <person name="Berlin A."/>
            <person name="Chapman S.B."/>
            <person name="Gearin G."/>
            <person name="Goldberg J."/>
            <person name="Griggs A."/>
            <person name="Gujja S."/>
            <person name="Hansen M."/>
            <person name="Heiman D."/>
            <person name="Howarth C."/>
            <person name="Larimer J."/>
            <person name="Lui A."/>
            <person name="MacDonald P.J.P."/>
            <person name="McCowen C."/>
            <person name="Montmayeur A."/>
            <person name="Murphy C."/>
            <person name="Neiman D."/>
            <person name="Pearson M."/>
            <person name="Priest M."/>
            <person name="Roberts A."/>
            <person name="Saif S."/>
            <person name="Shea T."/>
            <person name="Sisk P."/>
            <person name="Stolte C."/>
            <person name="Sykes S."/>
            <person name="Wortman J."/>
            <person name="Nusbaum C."/>
            <person name="Birren B."/>
        </authorList>
    </citation>
    <scope>NUCLEOTIDE SEQUENCE [LARGE SCALE GENOMIC DNA]</scope>
    <source>
        <strain evidence="3 4">OT 569</strain>
    </source>
</reference>
<evidence type="ECO:0000259" key="2">
    <source>
        <dbReference type="PROSITE" id="PS51192"/>
    </source>
</evidence>
<feature type="domain" description="Helicase ATP-binding" evidence="2">
    <location>
        <begin position="26"/>
        <end position="207"/>
    </location>
</feature>
<dbReference type="eggNOG" id="COG1061">
    <property type="taxonomic scope" value="Bacteria"/>
</dbReference>
<feature type="transmembrane region" description="Helical" evidence="1">
    <location>
        <begin position="677"/>
        <end position="701"/>
    </location>
</feature>
<sequence length="888" mass="103186">MNNIYDGFLNFKGTFRPYQRRILDYSNEYLKDNKIHIVAAPGSGKTTLGIELIRRLGKRALIVSPRIVIRDQWIQRVKDAFLINDGISLSSSLIDCGDITSITYQTLFSAMTHFKGTEKDDNNTDDTSEEETVDYSHFDLIQNIKEHHIEVICLDECHHLHKEWWKALESFMNSLGKENLTIISLTATPPYDSIEGEWIKYTNMCGEVDQEISIPELVKEGNLCPHQDYVLFSYPTKEEKKMIKEHCKKILDIFSFLMNEPILTEIVSNHRGINDYEHYYESMLSDPMYLSSLLIYLNSHHISFDKRWKKLLSIKSFPPMTIPFMEKLLQSFLFDDPKSYQCEESYRNSLIIFLKKHHLINKRKIVLSQDDHILSLLSTSMSKLPNITKICQSEYSSRQDSLRMLILTDYIKKEYINYIGTKEAFNDIGVIPIFETLRRTLDKHCQLAILCGSLTVIPGNSINRFKELINDKSYHISLFYESYYQITVNSKNSEIVSLITQLFEEGYFQIMVGTKSLLGEGYDSPCINSLIMVSFVGSYVLGNQMRGRAIRTYSKDPDKTANIWHLVCVDNADESKKLELLGIHNSPSHEDYALLQRKFKAFLGVSYDGLTIENGISRLSIFQPLTPKNIDKTNKLMLSLSKERLELKKKWKQALISHDETVIEFQKEKESIKTKTYFTDLIAGIIINTFLIIINVLINIIHFSFLRNNLNQLIIIGALLLNICLLGFFTIRIYLRLSPGHYIKSIGQAIYDALKEKQEITTISRIVTEQDRIYQSIYLKQGSLREKELFAKCIDEFLGPIENQRYLLYYKKGAFRYFVVPSIFEKNKQDAELFLNHLKRHLGPVSLVYTRNIKGRKILLKARSYSYGNNLQRLNKENKEDCILQKFK</sequence>
<dbReference type="AlphaFoldDB" id="M2Q0Q4"/>
<dbReference type="BioCyc" id="ECAT999415-HMP:GTTI-1075-MONOMER"/>
<dbReference type="SMART" id="SM00487">
    <property type="entry name" value="DEXDc"/>
    <property type="match status" value="1"/>
</dbReference>
<protein>
    <recommendedName>
        <fullName evidence="2">Helicase ATP-binding domain-containing protein</fullName>
    </recommendedName>
</protein>
<dbReference type="InterPro" id="IPR050742">
    <property type="entry name" value="Helicase_Restrict-Modif_Enz"/>
</dbReference>
<dbReference type="GO" id="GO:0016787">
    <property type="term" value="F:hydrolase activity"/>
    <property type="evidence" value="ECO:0007669"/>
    <property type="project" value="InterPro"/>
</dbReference>
<evidence type="ECO:0000313" key="4">
    <source>
        <dbReference type="Proteomes" id="UP000011758"/>
    </source>
</evidence>
<name>M2Q0Q4_9FIRM</name>
<accession>M2Q0Q4</accession>
<gene>
    <name evidence="3" type="ORF">HMPREF9943_01049</name>
</gene>
<keyword evidence="4" id="KW-1185">Reference proteome</keyword>
<dbReference type="Proteomes" id="UP000011758">
    <property type="component" value="Unassembled WGS sequence"/>
</dbReference>
<dbReference type="STRING" id="999415.HMPREF9943_01049"/>
<dbReference type="SUPFAM" id="SSF52540">
    <property type="entry name" value="P-loop containing nucleoside triphosphate hydrolases"/>
    <property type="match status" value="2"/>
</dbReference>